<name>A0A7R9IRH6_9NEOP</name>
<reference evidence="9" key="1">
    <citation type="submission" date="2020-11" db="EMBL/GenBank/DDBJ databases">
        <authorList>
            <person name="Tran Van P."/>
        </authorList>
    </citation>
    <scope>NUCLEOTIDE SEQUENCE</scope>
</reference>
<keyword evidence="6" id="KW-0539">Nucleus</keyword>
<evidence type="ECO:0000256" key="6">
    <source>
        <dbReference type="ARBA" id="ARBA00023242"/>
    </source>
</evidence>
<evidence type="ECO:0000256" key="2">
    <source>
        <dbReference type="ARBA" id="ARBA00022723"/>
    </source>
</evidence>
<dbReference type="GO" id="GO:0008270">
    <property type="term" value="F:zinc ion binding"/>
    <property type="evidence" value="ECO:0007669"/>
    <property type="project" value="UniProtKB-KW"/>
</dbReference>
<sequence length="234" mass="26883">MAQVVQRLDISSYNDYQGVLQIPEDAFGMSSSTFKNVFSSRQNNETESFDVEAYLSSLSSGKTGLFICPKCNKMYRWKHSLVYHLRYECGQTPRFKCPLCFHMSKQKSNYYNKSWKKYVKITSSDLHSASGALEKTDSCGFPAEAFVGIMAGSLKHPVEKCPSLPSGQMGHFICSNCGKIYRWKHSLVYHMRNECGQAPRFKCPLCPHRSKQRSNIKTHVKYRHAKEYESIFHV</sequence>
<keyword evidence="5" id="KW-0862">Zinc</keyword>
<evidence type="ECO:0000256" key="1">
    <source>
        <dbReference type="ARBA" id="ARBA00004123"/>
    </source>
</evidence>
<evidence type="ECO:0000256" key="5">
    <source>
        <dbReference type="ARBA" id="ARBA00022833"/>
    </source>
</evidence>
<dbReference type="InterPro" id="IPR013087">
    <property type="entry name" value="Znf_C2H2_type"/>
</dbReference>
<evidence type="ECO:0000256" key="7">
    <source>
        <dbReference type="PROSITE-ProRule" id="PRU00042"/>
    </source>
</evidence>
<evidence type="ECO:0000256" key="4">
    <source>
        <dbReference type="ARBA" id="ARBA00022771"/>
    </source>
</evidence>
<dbReference type="PANTHER" id="PTHR24406">
    <property type="entry name" value="TRANSCRIPTIONAL REPRESSOR CTCFL-RELATED"/>
    <property type="match status" value="1"/>
</dbReference>
<protein>
    <recommendedName>
        <fullName evidence="8">C2H2-type domain-containing protein</fullName>
    </recommendedName>
</protein>
<proteinExistence type="predicted"/>
<dbReference type="PROSITE" id="PS50157">
    <property type="entry name" value="ZINC_FINGER_C2H2_2"/>
    <property type="match status" value="3"/>
</dbReference>
<evidence type="ECO:0000256" key="3">
    <source>
        <dbReference type="ARBA" id="ARBA00022737"/>
    </source>
</evidence>
<evidence type="ECO:0000259" key="8">
    <source>
        <dbReference type="PROSITE" id="PS50157"/>
    </source>
</evidence>
<organism evidence="9">
    <name type="scientific">Timema tahoe</name>
    <dbReference type="NCBI Taxonomy" id="61484"/>
    <lineage>
        <taxon>Eukaryota</taxon>
        <taxon>Metazoa</taxon>
        <taxon>Ecdysozoa</taxon>
        <taxon>Arthropoda</taxon>
        <taxon>Hexapoda</taxon>
        <taxon>Insecta</taxon>
        <taxon>Pterygota</taxon>
        <taxon>Neoptera</taxon>
        <taxon>Polyneoptera</taxon>
        <taxon>Phasmatodea</taxon>
        <taxon>Timematodea</taxon>
        <taxon>Timematoidea</taxon>
        <taxon>Timematidae</taxon>
        <taxon>Timema</taxon>
    </lineage>
</organism>
<evidence type="ECO:0000313" key="9">
    <source>
        <dbReference type="EMBL" id="CAD7463091.1"/>
    </source>
</evidence>
<dbReference type="EMBL" id="OE007233">
    <property type="protein sequence ID" value="CAD7463091.1"/>
    <property type="molecule type" value="Genomic_DNA"/>
</dbReference>
<dbReference type="SUPFAM" id="SSF57667">
    <property type="entry name" value="beta-beta-alpha zinc fingers"/>
    <property type="match status" value="2"/>
</dbReference>
<comment type="subcellular location">
    <subcellularLocation>
        <location evidence="1">Nucleus</location>
    </subcellularLocation>
</comment>
<dbReference type="Gene3D" id="3.30.160.60">
    <property type="entry name" value="Classic Zinc Finger"/>
    <property type="match status" value="2"/>
</dbReference>
<feature type="domain" description="C2H2-type" evidence="8">
    <location>
        <begin position="201"/>
        <end position="229"/>
    </location>
</feature>
<keyword evidence="4 7" id="KW-0863">Zinc-finger</keyword>
<keyword evidence="2" id="KW-0479">Metal-binding</keyword>
<accession>A0A7R9IRH6</accession>
<keyword evidence="3" id="KW-0677">Repeat</keyword>
<dbReference type="InterPro" id="IPR036236">
    <property type="entry name" value="Znf_C2H2_sf"/>
</dbReference>
<dbReference type="SMART" id="SM00355">
    <property type="entry name" value="ZnF_C2H2"/>
    <property type="match status" value="3"/>
</dbReference>
<dbReference type="GO" id="GO:0005634">
    <property type="term" value="C:nucleus"/>
    <property type="evidence" value="ECO:0007669"/>
    <property type="project" value="UniProtKB-SubCell"/>
</dbReference>
<feature type="domain" description="C2H2-type" evidence="8">
    <location>
        <begin position="172"/>
        <end position="199"/>
    </location>
</feature>
<dbReference type="InterPro" id="IPR050888">
    <property type="entry name" value="ZnF_C2H2-type_TF"/>
</dbReference>
<gene>
    <name evidence="9" type="ORF">TTEB3V08_LOCUS10977</name>
</gene>
<dbReference type="AlphaFoldDB" id="A0A7R9IRH6"/>
<feature type="domain" description="C2H2-type" evidence="8">
    <location>
        <begin position="66"/>
        <end position="93"/>
    </location>
</feature>